<dbReference type="RefSeq" id="WP_379730065.1">
    <property type="nucleotide sequence ID" value="NZ_JBHRYJ010000009.1"/>
</dbReference>
<evidence type="ECO:0000313" key="2">
    <source>
        <dbReference type="EMBL" id="MFC3678431.1"/>
    </source>
</evidence>
<comment type="caution">
    <text evidence="2">The sequence shown here is derived from an EMBL/GenBank/DDBJ whole genome shotgun (WGS) entry which is preliminary data.</text>
</comment>
<proteinExistence type="inferred from homology"/>
<dbReference type="Proteomes" id="UP001595711">
    <property type="component" value="Unassembled WGS sequence"/>
</dbReference>
<comment type="similarity">
    <text evidence="1">Belongs to the short-chain dehydrogenases/reductases (SDR) family.</text>
</comment>
<dbReference type="InterPro" id="IPR002347">
    <property type="entry name" value="SDR_fam"/>
</dbReference>
<organism evidence="2 3">
    <name type="scientific">Ferrovibrio xuzhouensis</name>
    <dbReference type="NCBI Taxonomy" id="1576914"/>
    <lineage>
        <taxon>Bacteria</taxon>
        <taxon>Pseudomonadati</taxon>
        <taxon>Pseudomonadota</taxon>
        <taxon>Alphaproteobacteria</taxon>
        <taxon>Rhodospirillales</taxon>
        <taxon>Rhodospirillaceae</taxon>
        <taxon>Ferrovibrio</taxon>
    </lineage>
</organism>
<dbReference type="PRINTS" id="PR00081">
    <property type="entry name" value="GDHRDH"/>
</dbReference>
<dbReference type="InterPro" id="IPR036291">
    <property type="entry name" value="NAD(P)-bd_dom_sf"/>
</dbReference>
<dbReference type="NCBIfam" id="NF005559">
    <property type="entry name" value="PRK07231.1"/>
    <property type="match status" value="1"/>
</dbReference>
<dbReference type="EC" id="1.1.1.-" evidence="2"/>
<keyword evidence="2" id="KW-0560">Oxidoreductase</keyword>
<dbReference type="Gene3D" id="3.40.50.720">
    <property type="entry name" value="NAD(P)-binding Rossmann-like Domain"/>
    <property type="match status" value="1"/>
</dbReference>
<dbReference type="Pfam" id="PF13561">
    <property type="entry name" value="adh_short_C2"/>
    <property type="match status" value="1"/>
</dbReference>
<gene>
    <name evidence="2" type="ORF">ACFOOQ_22990</name>
</gene>
<dbReference type="GO" id="GO:0016491">
    <property type="term" value="F:oxidoreductase activity"/>
    <property type="evidence" value="ECO:0007669"/>
    <property type="project" value="UniProtKB-KW"/>
</dbReference>
<name>A0ABV7VLM5_9PROT</name>
<sequence length="271" mass="28865">MPTTATAKSDRLQGKIAVVMGGGSSNPEGGLSNGQAVAIAFARAGATVVVVDIKREAAQVTVDIIEREGGIAFAMAADVSKAPDVENVIRTAVEKYGRIDILHNNVGIEYMGDVVDTPEADWDRVHDVNIKSVFLACKYAVPEMEKAGGGTIINISSTASLKFSDVPYIAYNSSKAALNHMTQIIARQYAPKQIRCNAILPGMMDTPHIRTLYKDLPADKFKEVMAGRDAKCPMGRQGTCWDVANAAVFLASEDASYINGVLLKVDGASSI</sequence>
<dbReference type="EMBL" id="JBHRYJ010000009">
    <property type="protein sequence ID" value="MFC3678431.1"/>
    <property type="molecule type" value="Genomic_DNA"/>
</dbReference>
<accession>A0ABV7VLM5</accession>
<evidence type="ECO:0000256" key="1">
    <source>
        <dbReference type="ARBA" id="ARBA00006484"/>
    </source>
</evidence>
<dbReference type="SUPFAM" id="SSF51735">
    <property type="entry name" value="NAD(P)-binding Rossmann-fold domains"/>
    <property type="match status" value="1"/>
</dbReference>
<dbReference type="CDD" id="cd05233">
    <property type="entry name" value="SDR_c"/>
    <property type="match status" value="1"/>
</dbReference>
<reference evidence="3" key="1">
    <citation type="journal article" date="2019" name="Int. J. Syst. Evol. Microbiol.">
        <title>The Global Catalogue of Microorganisms (GCM) 10K type strain sequencing project: providing services to taxonomists for standard genome sequencing and annotation.</title>
        <authorList>
            <consortium name="The Broad Institute Genomics Platform"/>
            <consortium name="The Broad Institute Genome Sequencing Center for Infectious Disease"/>
            <person name="Wu L."/>
            <person name="Ma J."/>
        </authorList>
    </citation>
    <scope>NUCLEOTIDE SEQUENCE [LARGE SCALE GENOMIC DNA]</scope>
    <source>
        <strain evidence="3">KCTC 42182</strain>
    </source>
</reference>
<dbReference type="PRINTS" id="PR00080">
    <property type="entry name" value="SDRFAMILY"/>
</dbReference>
<keyword evidence="3" id="KW-1185">Reference proteome</keyword>
<dbReference type="PANTHER" id="PTHR42760">
    <property type="entry name" value="SHORT-CHAIN DEHYDROGENASES/REDUCTASES FAMILY MEMBER"/>
    <property type="match status" value="1"/>
</dbReference>
<evidence type="ECO:0000313" key="3">
    <source>
        <dbReference type="Proteomes" id="UP001595711"/>
    </source>
</evidence>
<protein>
    <submittedName>
        <fullName evidence="2">SDR family NAD(P)-dependent oxidoreductase</fullName>
        <ecNumber evidence="2">1.1.1.-</ecNumber>
    </submittedName>
</protein>